<dbReference type="InterPro" id="IPR010131">
    <property type="entry name" value="MdtP/NodT-like"/>
</dbReference>
<comment type="caution">
    <text evidence="3">The sequence shown here is derived from an EMBL/GenBank/DDBJ whole genome shotgun (WGS) entry which is preliminary data.</text>
</comment>
<evidence type="ECO:0008006" key="5">
    <source>
        <dbReference type="Google" id="ProtNLM"/>
    </source>
</evidence>
<dbReference type="SUPFAM" id="SSF56954">
    <property type="entry name" value="Outer membrane efflux proteins (OEP)"/>
    <property type="match status" value="1"/>
</dbReference>
<comment type="similarity">
    <text evidence="1">Belongs to the outer membrane factor (OMF) (TC 1.B.17) family.</text>
</comment>
<gene>
    <name evidence="3" type="ORF">B5F96_02170</name>
</gene>
<protein>
    <recommendedName>
        <fullName evidence="5">Transporter</fullName>
    </recommendedName>
</protein>
<dbReference type="Gene3D" id="1.20.1600.10">
    <property type="entry name" value="Outer membrane efflux proteins (OEP)"/>
    <property type="match status" value="1"/>
</dbReference>
<evidence type="ECO:0000313" key="3">
    <source>
        <dbReference type="EMBL" id="OUO07491.1"/>
    </source>
</evidence>
<keyword evidence="2" id="KW-0175">Coiled coil</keyword>
<organism evidence="3 4">
    <name type="scientific">Parabacteroides johnsonii</name>
    <dbReference type="NCBI Taxonomy" id="387661"/>
    <lineage>
        <taxon>Bacteria</taxon>
        <taxon>Pseudomonadati</taxon>
        <taxon>Bacteroidota</taxon>
        <taxon>Bacteroidia</taxon>
        <taxon>Bacteroidales</taxon>
        <taxon>Tannerellaceae</taxon>
        <taxon>Parabacteroides</taxon>
    </lineage>
</organism>
<accession>A0A9Q5X9Q5</accession>
<name>A0A9Q5X9Q5_9BACT</name>
<dbReference type="Proteomes" id="UP000195975">
    <property type="component" value="Unassembled WGS sequence"/>
</dbReference>
<dbReference type="GO" id="GO:0015562">
    <property type="term" value="F:efflux transmembrane transporter activity"/>
    <property type="evidence" value="ECO:0007669"/>
    <property type="project" value="InterPro"/>
</dbReference>
<dbReference type="InterPro" id="IPR003423">
    <property type="entry name" value="OMP_efflux"/>
</dbReference>
<feature type="coiled-coil region" evidence="2">
    <location>
        <begin position="206"/>
        <end position="268"/>
    </location>
</feature>
<dbReference type="EMBL" id="NFIJ01000001">
    <property type="protein sequence ID" value="OUO07491.1"/>
    <property type="molecule type" value="Genomic_DNA"/>
</dbReference>
<dbReference type="AlphaFoldDB" id="A0A9Q5X9Q5"/>
<dbReference type="Pfam" id="PF02321">
    <property type="entry name" value="OEP"/>
    <property type="match status" value="2"/>
</dbReference>
<evidence type="ECO:0000256" key="2">
    <source>
        <dbReference type="SAM" id="Coils"/>
    </source>
</evidence>
<sequence>MIRRELLSMKKIMLTAAVCLGVSVPSQGQVSLTIEKAMDIAEEHSPSLRRSHMNLERYQQNLVAQRASLKSKFSLNLNPVDYSKSRSFDNRLSQWYTNERFSTTGTFQVDQPILWTDGVLSLINRFGWQDNNSNIDGTKTSNKAFSNDLYLQLSQPIFTYNKRKMELQQIEYDYENANISYALQRLSTEKDITQQFYSVYMAQSQLAITKEELTNAQQSYEIIKNKVEADLAARDELFQAEVNLASARSSLEEQQVSLENSKDQLKQTLGMDLNEDIMVFAEVQIKPVEVNLEKAIQHGLESRLELRQREIESKELAFDMIKTKALNEFKGDIALSFGLIGDNRHLEKIYNNPTQNPRVAISFSVPIFDWGEKKARVKAQEVAQKINRLEFHEDKVNIELNIRQTWRSLENLLLQIKIAEQNVVNAQRTYDLNLTRYREGDITGMDMNQFQTQLSNKKIAYTQALINYKIELLNLKILSLYDFEHDMPIVPMEDLVTKK</sequence>
<evidence type="ECO:0000256" key="1">
    <source>
        <dbReference type="ARBA" id="ARBA00007613"/>
    </source>
</evidence>
<dbReference type="PANTHER" id="PTHR30203">
    <property type="entry name" value="OUTER MEMBRANE CATION EFFLUX PROTEIN"/>
    <property type="match status" value="1"/>
</dbReference>
<evidence type="ECO:0000313" key="4">
    <source>
        <dbReference type="Proteomes" id="UP000195975"/>
    </source>
</evidence>
<proteinExistence type="inferred from homology"/>
<reference evidence="4" key="1">
    <citation type="submission" date="2017-04" db="EMBL/GenBank/DDBJ databases">
        <title>Function of individual gut microbiota members based on whole genome sequencing of pure cultures obtained from chicken caecum.</title>
        <authorList>
            <person name="Medvecky M."/>
            <person name="Cejkova D."/>
            <person name="Polansky O."/>
            <person name="Karasova D."/>
            <person name="Kubasova T."/>
            <person name="Cizek A."/>
            <person name="Rychlik I."/>
        </authorList>
    </citation>
    <scope>NUCLEOTIDE SEQUENCE [LARGE SCALE GENOMIC DNA]</scope>
    <source>
        <strain evidence="4">An42</strain>
    </source>
</reference>
<dbReference type="PANTHER" id="PTHR30203:SF30">
    <property type="entry name" value="OUTER MEMBRANE PROTEIN-RELATED"/>
    <property type="match status" value="1"/>
</dbReference>